<gene>
    <name evidence="1" type="ORF">WMO64_07325</name>
</gene>
<feature type="non-terminal residue" evidence="1">
    <location>
        <position position="40"/>
    </location>
</feature>
<organism evidence="1 2">
    <name type="scientific">Pseudoflavonifractor intestinihominis</name>
    <dbReference type="NCBI Taxonomy" id="3133171"/>
    <lineage>
        <taxon>Bacteria</taxon>
        <taxon>Bacillati</taxon>
        <taxon>Bacillota</taxon>
        <taxon>Clostridia</taxon>
        <taxon>Eubacteriales</taxon>
        <taxon>Oscillospiraceae</taxon>
        <taxon>Pseudoflavonifractor</taxon>
    </lineage>
</organism>
<reference evidence="1 2" key="1">
    <citation type="submission" date="2024-03" db="EMBL/GenBank/DDBJ databases">
        <title>Human intestinal bacterial collection.</title>
        <authorList>
            <person name="Pauvert C."/>
            <person name="Hitch T.C.A."/>
            <person name="Clavel T."/>
        </authorList>
    </citation>
    <scope>NUCLEOTIDE SEQUENCE [LARGE SCALE GENOMIC DNA]</scope>
    <source>
        <strain evidence="1 2">CLA-AP-H29</strain>
    </source>
</reference>
<name>A0ABV1E7I8_9FIRM</name>
<comment type="caution">
    <text evidence="1">The sequence shown here is derived from an EMBL/GenBank/DDBJ whole genome shotgun (WGS) entry which is preliminary data.</text>
</comment>
<protein>
    <submittedName>
        <fullName evidence="1">Glucosamine-6-phosphate deaminase</fullName>
    </submittedName>
</protein>
<dbReference type="InterPro" id="IPR037171">
    <property type="entry name" value="NagB/RpiA_transferase-like"/>
</dbReference>
<dbReference type="Gene3D" id="3.40.50.1360">
    <property type="match status" value="1"/>
</dbReference>
<accession>A0ABV1E7I8</accession>
<evidence type="ECO:0000313" key="1">
    <source>
        <dbReference type="EMBL" id="MEQ2443277.1"/>
    </source>
</evidence>
<dbReference type="EMBL" id="JBBMFK010000010">
    <property type="protein sequence ID" value="MEQ2443277.1"/>
    <property type="molecule type" value="Genomic_DNA"/>
</dbReference>
<dbReference type="SUPFAM" id="SSF100950">
    <property type="entry name" value="NagB/RpiA/CoA transferase-like"/>
    <property type="match status" value="1"/>
</dbReference>
<sequence length="40" mass="4325">MRIYAAENYEEMSEKAARIIAAQVILKPECVLGLATGSSP</sequence>
<dbReference type="Proteomes" id="UP001464378">
    <property type="component" value="Unassembled WGS sequence"/>
</dbReference>
<evidence type="ECO:0000313" key="2">
    <source>
        <dbReference type="Proteomes" id="UP001464378"/>
    </source>
</evidence>
<keyword evidence="2" id="KW-1185">Reference proteome</keyword>
<proteinExistence type="predicted"/>